<name>C5P266_COCP7</name>
<accession>C5P266</accession>
<sequence length="61" mass="6877">MVSGRMGTSALPGDRLLGLLHKEMRWKMIWMSLSLDMLTKGFLGTSCDQGYGYPVLYAQYT</sequence>
<evidence type="ECO:0000313" key="1">
    <source>
        <dbReference type="EMBL" id="EER28969.1"/>
    </source>
</evidence>
<dbReference type="HOGENOM" id="CLU_2922469_0_0_1"/>
<organism evidence="1 2">
    <name type="scientific">Coccidioides posadasii (strain C735)</name>
    <name type="common">Valley fever fungus</name>
    <dbReference type="NCBI Taxonomy" id="222929"/>
    <lineage>
        <taxon>Eukaryota</taxon>
        <taxon>Fungi</taxon>
        <taxon>Dikarya</taxon>
        <taxon>Ascomycota</taxon>
        <taxon>Pezizomycotina</taxon>
        <taxon>Eurotiomycetes</taxon>
        <taxon>Eurotiomycetidae</taxon>
        <taxon>Onygenales</taxon>
        <taxon>Onygenaceae</taxon>
        <taxon>Coccidioides</taxon>
    </lineage>
</organism>
<protein>
    <submittedName>
        <fullName evidence="1">Uncharacterized protein</fullName>
    </submittedName>
</protein>
<dbReference type="EMBL" id="ACFW01000012">
    <property type="protein sequence ID" value="EER28969.1"/>
    <property type="molecule type" value="Genomic_DNA"/>
</dbReference>
<dbReference type="AlphaFoldDB" id="C5P266"/>
<reference evidence="1 2" key="1">
    <citation type="journal article" date="2009" name="Genome Res.">
        <title>Comparative genomic analyses of the human fungal pathogens Coccidioides and their relatives.</title>
        <authorList>
            <person name="Sharpton T.J."/>
            <person name="Stajich J.E."/>
            <person name="Rounsley S.D."/>
            <person name="Gardner M.J."/>
            <person name="Wortman J.R."/>
            <person name="Jordar V.S."/>
            <person name="Maiti R."/>
            <person name="Kodira C.D."/>
            <person name="Neafsey D.E."/>
            <person name="Zeng Q."/>
            <person name="Hung C.-Y."/>
            <person name="McMahan C."/>
            <person name="Muszewska A."/>
            <person name="Grynberg M."/>
            <person name="Mandel M.A."/>
            <person name="Kellner E.M."/>
            <person name="Barker B.M."/>
            <person name="Galgiani J.N."/>
            <person name="Orbach M.J."/>
            <person name="Kirkland T.N."/>
            <person name="Cole G.T."/>
            <person name="Henn M.R."/>
            <person name="Birren B.W."/>
            <person name="Taylor J.W."/>
        </authorList>
    </citation>
    <scope>NUCLEOTIDE SEQUENCE [LARGE SCALE GENOMIC DNA]</scope>
    <source>
        <strain evidence="2">C735</strain>
    </source>
</reference>
<comment type="caution">
    <text evidence="1">The sequence shown here is derived from an EMBL/GenBank/DDBJ whole genome shotgun (WGS) entry which is preliminary data.</text>
</comment>
<dbReference type="Proteomes" id="UP000009084">
    <property type="component" value="Unassembled WGS sequence"/>
</dbReference>
<proteinExistence type="predicted"/>
<gene>
    <name evidence="1" type="ORF">CPC735_036750</name>
</gene>
<evidence type="ECO:0000313" key="2">
    <source>
        <dbReference type="Proteomes" id="UP000009084"/>
    </source>
</evidence>
<dbReference type="VEuPathDB" id="FungiDB:CPC735_036750"/>